<proteinExistence type="predicted"/>
<sequence length="449" mass="49427">MLRRVLSAPLRSLNRFASSASFDFNPVLLHDIAPADGPPSSGTVTSEEAIKYYTQMQTIRRMELKADQLYKQKVIRGFCHLYDGQEACCVGMENAIEGTDDVITSYRAHGWTYVRGIPVKEVLAELFGRDLGCARGRGGSMHMYADGFYGGNGIVGAQVPLGAGLAWNQKYTNNGGISISIYGDGAASQGQIFEAYNLSKLWKLPAIFVCENNQYGMGTSVDRHSASTEFYKRAGYIPGILVDGMDVVAVREATKWAKKFVLENGPLLIELKTYRYHGHSMSDPGTSYRTRDEVQSMKKTLDPITGFRKRCIDAGLLTADQVKSIDKEVKKLIEAETGEALSSPEPSMDGIAHNIVKGGFSKKKSIFSLNGVIASLSFSSHLERKKRHSPNRYRPRSLSKSDLATLTAHMSTTSTCKRASRASSGVTSYLLNQQKICESQFPSTHLRNP</sequence>
<evidence type="ECO:0000256" key="7">
    <source>
        <dbReference type="ARBA" id="ARBA00023317"/>
    </source>
</evidence>
<dbReference type="CDD" id="cd02000">
    <property type="entry name" value="TPP_E1_PDC_ADC_BCADC"/>
    <property type="match status" value="1"/>
</dbReference>
<keyword evidence="4" id="KW-0809">Transit peptide</keyword>
<dbReference type="EC" id="1.2.4.1" evidence="9"/>
<dbReference type="InterPro" id="IPR017597">
    <property type="entry name" value="Pyrv_DH_E1_asu_subgrp-y"/>
</dbReference>
<comment type="function">
    <text evidence="2">The pyruvate dehydrogenase complex catalyzes the overall conversion of pyruvate to acetyl-CoA and CO(2), and thereby links the glycolytic pathway to the tricarboxylic cycle.</text>
</comment>
<evidence type="ECO:0000256" key="9">
    <source>
        <dbReference type="RuleBase" id="RU361139"/>
    </source>
</evidence>
<dbReference type="Pfam" id="PF00676">
    <property type="entry name" value="E1_dh"/>
    <property type="match status" value="1"/>
</dbReference>
<comment type="catalytic activity">
    <reaction evidence="8 9">
        <text>N(6)-[(R)-lipoyl]-L-lysyl-[protein] + pyruvate + H(+) = N(6)-[(R)-S(8)-acetyldihydrolipoyl]-L-lysyl-[protein] + CO2</text>
        <dbReference type="Rhea" id="RHEA:19189"/>
        <dbReference type="Rhea" id="RHEA-COMP:10474"/>
        <dbReference type="Rhea" id="RHEA-COMP:10478"/>
        <dbReference type="ChEBI" id="CHEBI:15361"/>
        <dbReference type="ChEBI" id="CHEBI:15378"/>
        <dbReference type="ChEBI" id="CHEBI:16526"/>
        <dbReference type="ChEBI" id="CHEBI:83099"/>
        <dbReference type="ChEBI" id="CHEBI:83111"/>
        <dbReference type="EC" id="1.2.4.1"/>
    </reaction>
</comment>
<dbReference type="InterPro" id="IPR050642">
    <property type="entry name" value="PDH_E1_Alpha_Subunit"/>
</dbReference>
<reference evidence="11 12" key="1">
    <citation type="submission" date="2021-04" db="EMBL/GenBank/DDBJ databases">
        <authorList>
            <person name="Bliznina A."/>
        </authorList>
    </citation>
    <scope>NUCLEOTIDE SEQUENCE [LARGE SCALE GENOMIC DNA]</scope>
</reference>
<comment type="cofactor">
    <cofactor evidence="1 9">
        <name>thiamine diphosphate</name>
        <dbReference type="ChEBI" id="CHEBI:58937"/>
    </cofactor>
</comment>
<dbReference type="Proteomes" id="UP001158576">
    <property type="component" value="Chromosome 2"/>
</dbReference>
<keyword evidence="7 9" id="KW-0670">Pyruvate</keyword>
<dbReference type="PANTHER" id="PTHR11516:SF60">
    <property type="entry name" value="PYRUVATE DEHYDROGENASE E1 COMPONENT SUBUNIT ALPHA"/>
    <property type="match status" value="1"/>
</dbReference>
<evidence type="ECO:0000256" key="4">
    <source>
        <dbReference type="ARBA" id="ARBA00022946"/>
    </source>
</evidence>
<evidence type="ECO:0000256" key="5">
    <source>
        <dbReference type="ARBA" id="ARBA00023002"/>
    </source>
</evidence>
<dbReference type="PANTHER" id="PTHR11516">
    <property type="entry name" value="PYRUVATE DEHYDROGENASE E1 COMPONENT, ALPHA SUBUNIT BACTERIAL AND ORGANELLAR"/>
    <property type="match status" value="1"/>
</dbReference>
<keyword evidence="5 9" id="KW-0560">Oxidoreductase</keyword>
<evidence type="ECO:0000256" key="8">
    <source>
        <dbReference type="ARBA" id="ARBA00051231"/>
    </source>
</evidence>
<accession>A0ABN7TCQ6</accession>
<gene>
    <name evidence="11" type="ORF">OKIOD_LOCUS16090</name>
</gene>
<organism evidence="11 12">
    <name type="scientific">Oikopleura dioica</name>
    <name type="common">Tunicate</name>
    <dbReference type="NCBI Taxonomy" id="34765"/>
    <lineage>
        <taxon>Eukaryota</taxon>
        <taxon>Metazoa</taxon>
        <taxon>Chordata</taxon>
        <taxon>Tunicata</taxon>
        <taxon>Appendicularia</taxon>
        <taxon>Copelata</taxon>
        <taxon>Oikopleuridae</taxon>
        <taxon>Oikopleura</taxon>
    </lineage>
</organism>
<keyword evidence="3" id="KW-0313">Glucose metabolism</keyword>
<keyword evidence="6 9" id="KW-0786">Thiamine pyrophosphate</keyword>
<dbReference type="InterPro" id="IPR001017">
    <property type="entry name" value="DH_E1"/>
</dbReference>
<dbReference type="Gene3D" id="3.40.50.970">
    <property type="match status" value="1"/>
</dbReference>
<dbReference type="NCBIfam" id="TIGR03182">
    <property type="entry name" value="PDH_E1_alph_y"/>
    <property type="match status" value="1"/>
</dbReference>
<evidence type="ECO:0000256" key="2">
    <source>
        <dbReference type="ARBA" id="ARBA00003754"/>
    </source>
</evidence>
<evidence type="ECO:0000256" key="1">
    <source>
        <dbReference type="ARBA" id="ARBA00001964"/>
    </source>
</evidence>
<dbReference type="SUPFAM" id="SSF52518">
    <property type="entry name" value="Thiamin diphosphate-binding fold (THDP-binding)"/>
    <property type="match status" value="1"/>
</dbReference>
<evidence type="ECO:0000313" key="12">
    <source>
        <dbReference type="Proteomes" id="UP001158576"/>
    </source>
</evidence>
<evidence type="ECO:0000256" key="6">
    <source>
        <dbReference type="ARBA" id="ARBA00023052"/>
    </source>
</evidence>
<evidence type="ECO:0000313" key="11">
    <source>
        <dbReference type="EMBL" id="CAG5113197.1"/>
    </source>
</evidence>
<evidence type="ECO:0000259" key="10">
    <source>
        <dbReference type="Pfam" id="PF00676"/>
    </source>
</evidence>
<dbReference type="InterPro" id="IPR029061">
    <property type="entry name" value="THDP-binding"/>
</dbReference>
<keyword evidence="3" id="KW-0119">Carbohydrate metabolism</keyword>
<dbReference type="EMBL" id="OU015567">
    <property type="protein sequence ID" value="CAG5113197.1"/>
    <property type="molecule type" value="Genomic_DNA"/>
</dbReference>
<evidence type="ECO:0000256" key="3">
    <source>
        <dbReference type="ARBA" id="ARBA00022526"/>
    </source>
</evidence>
<protein>
    <recommendedName>
        <fullName evidence="9">Pyruvate dehydrogenase E1 component subunit alpha</fullName>
        <ecNumber evidence="9">1.2.4.1</ecNumber>
    </recommendedName>
</protein>
<feature type="domain" description="Dehydrogenase E1 component" evidence="10">
    <location>
        <begin position="55"/>
        <end position="347"/>
    </location>
</feature>
<keyword evidence="12" id="KW-1185">Reference proteome</keyword>
<name>A0ABN7TCQ6_OIKDI</name>